<organism evidence="4">
    <name type="scientific">Soboliphyme baturini</name>
    <dbReference type="NCBI Taxonomy" id="241478"/>
    <lineage>
        <taxon>Eukaryota</taxon>
        <taxon>Metazoa</taxon>
        <taxon>Ecdysozoa</taxon>
        <taxon>Nematoda</taxon>
        <taxon>Enoplea</taxon>
        <taxon>Dorylaimia</taxon>
        <taxon>Dioctophymatida</taxon>
        <taxon>Dioctophymatoidea</taxon>
        <taxon>Soboliphymatidae</taxon>
        <taxon>Soboliphyme</taxon>
    </lineage>
</organism>
<dbReference type="EMBL" id="UZAM01013543">
    <property type="protein sequence ID" value="VDP28543.1"/>
    <property type="molecule type" value="Genomic_DNA"/>
</dbReference>
<protein>
    <submittedName>
        <fullName evidence="4">Ig-like domain-containing protein</fullName>
    </submittedName>
</protein>
<keyword evidence="1" id="KW-0732">Signal</keyword>
<dbReference type="InterPro" id="IPR036179">
    <property type="entry name" value="Ig-like_dom_sf"/>
</dbReference>
<dbReference type="SUPFAM" id="SSF48726">
    <property type="entry name" value="Immunoglobulin"/>
    <property type="match status" value="1"/>
</dbReference>
<keyword evidence="3" id="KW-1185">Reference proteome</keyword>
<sequence length="234" mass="27229">MSNVTIMLLDALNCLTLSFSEITRIQRGRTWTFTCPDVDEYERFIVTWTLDNAIWLKMDNGIPKITQKLTSQLETTEQRPHVVHVTANDCRYHFYYDDEKPEFRMEIIDAREEDSGVWACYLALYKTEGQATELLIDYNLVVGNYNPMIFIDDVEDALKPATEVLISTINSTATMLRLRNHPVKSSYYRFELNRKSVSVHTSKERILRDGSIKIQSTRNKNHGKYGTRNENTNV</sequence>
<feature type="chain" id="PRO_5043140361" evidence="1">
    <location>
        <begin position="21"/>
        <end position="234"/>
    </location>
</feature>
<evidence type="ECO:0000313" key="4">
    <source>
        <dbReference type="WBParaSite" id="SBAD_0001041401-mRNA-1"/>
    </source>
</evidence>
<name>A0A183J2G0_9BILA</name>
<dbReference type="Proteomes" id="UP000270296">
    <property type="component" value="Unassembled WGS sequence"/>
</dbReference>
<evidence type="ECO:0000256" key="1">
    <source>
        <dbReference type="SAM" id="SignalP"/>
    </source>
</evidence>
<dbReference type="WBParaSite" id="SBAD_0001041401-mRNA-1">
    <property type="protein sequence ID" value="SBAD_0001041401-mRNA-1"/>
    <property type="gene ID" value="SBAD_0001041401"/>
</dbReference>
<accession>A0A183J2G0</accession>
<feature type="signal peptide" evidence="1">
    <location>
        <begin position="1"/>
        <end position="20"/>
    </location>
</feature>
<gene>
    <name evidence="2" type="ORF">SBAD_LOCUS10058</name>
</gene>
<evidence type="ECO:0000313" key="2">
    <source>
        <dbReference type="EMBL" id="VDP28543.1"/>
    </source>
</evidence>
<dbReference type="AlphaFoldDB" id="A0A183J2G0"/>
<dbReference type="OrthoDB" id="5806254at2759"/>
<reference evidence="4" key="1">
    <citation type="submission" date="2016-06" db="UniProtKB">
        <authorList>
            <consortium name="WormBaseParasite"/>
        </authorList>
    </citation>
    <scope>IDENTIFICATION</scope>
</reference>
<reference evidence="2 3" key="2">
    <citation type="submission" date="2018-11" db="EMBL/GenBank/DDBJ databases">
        <authorList>
            <consortium name="Pathogen Informatics"/>
        </authorList>
    </citation>
    <scope>NUCLEOTIDE SEQUENCE [LARGE SCALE GENOMIC DNA]</scope>
</reference>
<proteinExistence type="predicted"/>
<evidence type="ECO:0000313" key="3">
    <source>
        <dbReference type="Proteomes" id="UP000270296"/>
    </source>
</evidence>